<organism evidence="2 3">
    <name type="scientific">Timema podura</name>
    <name type="common">Walking stick</name>
    <dbReference type="NCBI Taxonomy" id="61482"/>
    <lineage>
        <taxon>Eukaryota</taxon>
        <taxon>Metazoa</taxon>
        <taxon>Ecdysozoa</taxon>
        <taxon>Arthropoda</taxon>
        <taxon>Hexapoda</taxon>
        <taxon>Insecta</taxon>
        <taxon>Pterygota</taxon>
        <taxon>Neoptera</taxon>
        <taxon>Polyneoptera</taxon>
        <taxon>Phasmatodea</taxon>
        <taxon>Timematodea</taxon>
        <taxon>Timematoidea</taxon>
        <taxon>Timematidae</taxon>
        <taxon>Timema</taxon>
    </lineage>
</organism>
<accession>A0ABN7NW80</accession>
<dbReference type="Proteomes" id="UP001153148">
    <property type="component" value="Unassembled WGS sequence"/>
</dbReference>
<dbReference type="EMBL" id="CAJPIN010008696">
    <property type="protein sequence ID" value="CAG2059092.1"/>
    <property type="molecule type" value="Genomic_DNA"/>
</dbReference>
<dbReference type="Gene3D" id="2.30.30.380">
    <property type="entry name" value="Zn-finger domain of Sec23/24"/>
    <property type="match status" value="1"/>
</dbReference>
<name>A0ABN7NW80_TIMPD</name>
<keyword evidence="3" id="KW-1185">Reference proteome</keyword>
<feature type="compositionally biased region" description="Pro residues" evidence="1">
    <location>
        <begin position="89"/>
        <end position="101"/>
    </location>
</feature>
<feature type="region of interest" description="Disordered" evidence="1">
    <location>
        <begin position="46"/>
        <end position="185"/>
    </location>
</feature>
<gene>
    <name evidence="2" type="ORF">TPAB3V08_LOCUS6058</name>
</gene>
<feature type="compositionally biased region" description="Polar residues" evidence="1">
    <location>
        <begin position="171"/>
        <end position="182"/>
    </location>
</feature>
<proteinExistence type="predicted"/>
<feature type="region of interest" description="Disordered" evidence="1">
    <location>
        <begin position="1"/>
        <end position="30"/>
    </location>
</feature>
<sequence length="233" mass="25735">MMTSAIASVRIQSRELSEGEDMPQPAKQNLIKPGTAMVAQLQQVTKVIKDQKEEEDSEELDDEDEEDSIEEETIPVVVVNDKPKVLVGPPSPTVPKFPSPGPSRQLPLVEQPDKPATSQTSTKSPTPATIPNSFRPARREAKVEKQSAVAQAPVDKHPAQPVKPAAPPEQPTGTLKLVNSPTRPGCAACTTERPLKYVVPVEYRANDQELQRMQQEQQFDNELKQACWDIFKQ</sequence>
<reference evidence="2" key="1">
    <citation type="submission" date="2021-03" db="EMBL/GenBank/DDBJ databases">
        <authorList>
            <person name="Tran Van P."/>
        </authorList>
    </citation>
    <scope>NUCLEOTIDE SEQUENCE</scope>
</reference>
<evidence type="ECO:0000313" key="3">
    <source>
        <dbReference type="Proteomes" id="UP001153148"/>
    </source>
</evidence>
<comment type="caution">
    <text evidence="2">The sequence shown here is derived from an EMBL/GenBank/DDBJ whole genome shotgun (WGS) entry which is preliminary data.</text>
</comment>
<protein>
    <submittedName>
        <fullName evidence="2">Uncharacterized protein</fullName>
    </submittedName>
</protein>
<feature type="compositionally biased region" description="Acidic residues" evidence="1">
    <location>
        <begin position="53"/>
        <end position="73"/>
    </location>
</feature>
<evidence type="ECO:0000313" key="2">
    <source>
        <dbReference type="EMBL" id="CAG2059092.1"/>
    </source>
</evidence>
<feature type="compositionally biased region" description="Polar residues" evidence="1">
    <location>
        <begin position="116"/>
        <end position="132"/>
    </location>
</feature>
<evidence type="ECO:0000256" key="1">
    <source>
        <dbReference type="SAM" id="MobiDB-lite"/>
    </source>
</evidence>